<feature type="compositionally biased region" description="Basic and acidic residues" evidence="1">
    <location>
        <begin position="1012"/>
        <end position="1030"/>
    </location>
</feature>
<reference evidence="2" key="1">
    <citation type="submission" date="2021-03" db="EMBL/GenBank/DDBJ databases">
        <authorList>
            <person name="Tagirdzhanova G."/>
        </authorList>
    </citation>
    <scope>NUCLEOTIDE SEQUENCE</scope>
</reference>
<feature type="compositionally biased region" description="Basic and acidic residues" evidence="1">
    <location>
        <begin position="1517"/>
        <end position="1528"/>
    </location>
</feature>
<feature type="compositionally biased region" description="Basic and acidic residues" evidence="1">
    <location>
        <begin position="796"/>
        <end position="805"/>
    </location>
</feature>
<feature type="compositionally biased region" description="Polar residues" evidence="1">
    <location>
        <begin position="348"/>
        <end position="359"/>
    </location>
</feature>
<feature type="compositionally biased region" description="Polar residues" evidence="1">
    <location>
        <begin position="1031"/>
        <end position="1058"/>
    </location>
</feature>
<feature type="compositionally biased region" description="Polar residues" evidence="1">
    <location>
        <begin position="871"/>
        <end position="883"/>
    </location>
</feature>
<feature type="compositionally biased region" description="Basic and acidic residues" evidence="1">
    <location>
        <begin position="1287"/>
        <end position="1297"/>
    </location>
</feature>
<name>A0A8H3FNH3_9LECA</name>
<feature type="region of interest" description="Disordered" evidence="1">
    <location>
        <begin position="1135"/>
        <end position="1252"/>
    </location>
</feature>
<dbReference type="SUPFAM" id="SSF54928">
    <property type="entry name" value="RNA-binding domain, RBD"/>
    <property type="match status" value="1"/>
</dbReference>
<evidence type="ECO:0008006" key="4">
    <source>
        <dbReference type="Google" id="ProtNLM"/>
    </source>
</evidence>
<feature type="compositionally biased region" description="Polar residues" evidence="1">
    <location>
        <begin position="378"/>
        <end position="402"/>
    </location>
</feature>
<evidence type="ECO:0000313" key="2">
    <source>
        <dbReference type="EMBL" id="CAF9926102.1"/>
    </source>
</evidence>
<dbReference type="Proteomes" id="UP000664169">
    <property type="component" value="Unassembled WGS sequence"/>
</dbReference>
<protein>
    <recommendedName>
        <fullName evidence="4">RRM domain-containing protein</fullName>
    </recommendedName>
</protein>
<evidence type="ECO:0000256" key="1">
    <source>
        <dbReference type="SAM" id="MobiDB-lite"/>
    </source>
</evidence>
<feature type="compositionally biased region" description="Polar residues" evidence="1">
    <location>
        <begin position="1242"/>
        <end position="1252"/>
    </location>
</feature>
<feature type="compositionally biased region" description="Polar residues" evidence="1">
    <location>
        <begin position="823"/>
        <end position="847"/>
    </location>
</feature>
<feature type="compositionally biased region" description="Polar residues" evidence="1">
    <location>
        <begin position="605"/>
        <end position="617"/>
    </location>
</feature>
<accession>A0A8H3FNH3</accession>
<organism evidence="2 3">
    <name type="scientific">Gomphillus americanus</name>
    <dbReference type="NCBI Taxonomy" id="1940652"/>
    <lineage>
        <taxon>Eukaryota</taxon>
        <taxon>Fungi</taxon>
        <taxon>Dikarya</taxon>
        <taxon>Ascomycota</taxon>
        <taxon>Pezizomycotina</taxon>
        <taxon>Lecanoromycetes</taxon>
        <taxon>OSLEUM clade</taxon>
        <taxon>Ostropomycetidae</taxon>
        <taxon>Ostropales</taxon>
        <taxon>Graphidaceae</taxon>
        <taxon>Gomphilloideae</taxon>
        <taxon>Gomphillus</taxon>
    </lineage>
</organism>
<feature type="compositionally biased region" description="Basic and acidic residues" evidence="1">
    <location>
        <begin position="463"/>
        <end position="472"/>
    </location>
</feature>
<feature type="compositionally biased region" description="Basic residues" evidence="1">
    <location>
        <begin position="410"/>
        <end position="419"/>
    </location>
</feature>
<proteinExistence type="predicted"/>
<feature type="region of interest" description="Disordered" evidence="1">
    <location>
        <begin position="641"/>
        <end position="660"/>
    </location>
</feature>
<comment type="caution">
    <text evidence="2">The sequence shown here is derived from an EMBL/GenBank/DDBJ whole genome shotgun (WGS) entry which is preliminary data.</text>
</comment>
<feature type="compositionally biased region" description="Basic and acidic residues" evidence="1">
    <location>
        <begin position="284"/>
        <end position="301"/>
    </location>
</feature>
<sequence length="1601" mass="176222">MAVASRSGKAISHVEDLPEYKKLKSTDYIPFNLEDDLPAENEFYTDKGTGIDGPALFSTRGTRYEKRPAPKAIALATVESKLLSDEETHAAQVIAARFRKDFALDCKAVDESSLNCLSYYFDDLDIYHWGSKLLQQVLQRICEENSALHVRILRFAVHLLATDTPRARQLAYFGRATWFYEEIVHYGEDFLEETVKFMTHRSDVLEKLNSCAIKYLQEAKGDSYLPPMWYDETFKELTEARAARFCDPMQKSVVMKHKARAPLAPTLGYNAEKLRASGHHRRTSSLERHENSPTNVDDHKNDVMNTLGLDIGVAVAAQKAITEKENFVETGPIAKKEDSHFLAKKPGNQRQFSGESGSHGQCHKNPDSKKLHAKRNVAESQRSTSDPKSDTTNSSRKTNSETYDCGGKSVKQKKKGNNNKRRESGLRDETRIASSSAEFPDARASRSILEQDHSIVSYTLNGEKLDSPDRSPEISIAGPLIQPPRGSRDDCRNASNSTTGGFRPEMGPQFSSSMHPYGQPPFGEQPWHQVPMDPPPDFSETPNMIPPSIEMFTGDNPYLQWSSMMPPVQSYGHMTDTPFHALMHQNSGPSYHSQFDTVVGGFPPHNQTFQPYQSETQYGRKGNRKRYPDEMRYTGDRSSYRRWNFPRGHPRGASQVAGSGFAGTTNESAYKMSLTYGTAPQQEPTDNSSNAIVYSPMDSANYQTNHAYQERPGETYMTNNSILLPTEALSSLTTGIRTESITVETTLQVDEKANETVTDGPSAPTIKYPMVYTKVGSPANTQSLAGETAHSSTQQHSEDKGIDTTPHKDRVQTIHIQALASTLTQKVTSETPTTSVQNDNRNPTVQEQELGASIMSRSSSGPSQPAKALTTWRSSSSNLSQETHPSDRSSREDPLKLYVSGVHLTNRILLKAFERYRAIDISPTYPRKPWNTDNGNFKSDVRYAFVAFGEVNDCNAARRALSGAICEDVKLRIHPAFMKRPLEPSIDEGLSLDAAPANQRSEVRIPGNTNPNRKESPQTHSRKVSDRTSTEHQASINTTSEKVYSLKSNPQKGNTKANTKPKKTSRNVPLSVIPGEQAAAVSQIISQTSAQPEIKANKPVSTLLIEPKEEYQQANGAKSEQAGDLTKNLEAVGTGRPAIHSDNNDESEHSQSPTGDSNLESTMAADHPPVQGRLKKNKTKQKKKARPQSKDAIIHDGPGATSDPASPHSSLNSQSHSFAASIEDSFNSQSIKDEPGIEKTAQRNSPSGLSRSAQTFVTTIPEPSQDITVITAEGNGSGIEHSTPAENDIKSGSEKHGPIVPPNSPIDIVMIDLSEERETESLPDNVTRASPQENEHIDYVSSMMASNATPQIISGDEQNLQQISTISDRSRDSDHSRQSACVPSSNDDGGNLILGKLLDNGMGVERIVGQHRELHYSFPSIATDRGLHVPVARSEASQHLGIFSFDLNGSLLTDNCLTDPTSDTKESPLEGSIEQLLSICPQLEPPITNKGIRVDNQANPKVTREDAGIGSSTFGKTTDDKTAQKDDYTQGWDKSVKVNAKNSRKKHNKARKHSGQSVKTSIEMIHDGRANTGEEKVSANQHQSAAKDSRSPESVKSNKFA</sequence>
<dbReference type="GO" id="GO:0003676">
    <property type="term" value="F:nucleic acid binding"/>
    <property type="evidence" value="ECO:0007669"/>
    <property type="project" value="InterPro"/>
</dbReference>
<feature type="region of interest" description="Disordered" evidence="1">
    <location>
        <begin position="1366"/>
        <end position="1386"/>
    </location>
</feature>
<gene>
    <name evidence="2" type="ORF">GOMPHAMPRED_004061</name>
</gene>
<feature type="region of interest" description="Disordered" evidence="1">
    <location>
        <begin position="1490"/>
        <end position="1601"/>
    </location>
</feature>
<feature type="compositionally biased region" description="Basic and acidic residues" evidence="1">
    <location>
        <begin position="420"/>
        <end position="431"/>
    </location>
</feature>
<feature type="region of interest" description="Disordered" evidence="1">
    <location>
        <begin position="338"/>
        <end position="445"/>
    </location>
</feature>
<keyword evidence="3" id="KW-1185">Reference proteome</keyword>
<feature type="compositionally biased region" description="Basic and acidic residues" evidence="1">
    <location>
        <begin position="1231"/>
        <end position="1241"/>
    </location>
</feature>
<feature type="compositionally biased region" description="Basic and acidic residues" evidence="1">
    <location>
        <begin position="1368"/>
        <end position="1377"/>
    </location>
</feature>
<feature type="region of interest" description="Disordered" evidence="1">
    <location>
        <begin position="778"/>
        <end position="805"/>
    </location>
</feature>
<feature type="compositionally biased region" description="Low complexity" evidence="1">
    <location>
        <begin position="1205"/>
        <end position="1221"/>
    </location>
</feature>
<evidence type="ECO:0000313" key="3">
    <source>
        <dbReference type="Proteomes" id="UP000664169"/>
    </source>
</evidence>
<feature type="region of interest" description="Disordered" evidence="1">
    <location>
        <begin position="1275"/>
        <end position="1303"/>
    </location>
</feature>
<feature type="region of interest" description="Disordered" evidence="1">
    <location>
        <begin position="462"/>
        <end position="506"/>
    </location>
</feature>
<dbReference type="EMBL" id="CAJPDQ010000024">
    <property type="protein sequence ID" value="CAF9926102.1"/>
    <property type="molecule type" value="Genomic_DNA"/>
</dbReference>
<feature type="region of interest" description="Disordered" evidence="1">
    <location>
        <begin position="272"/>
        <end position="301"/>
    </location>
</feature>
<feature type="region of interest" description="Disordered" evidence="1">
    <location>
        <begin position="993"/>
        <end position="1069"/>
    </location>
</feature>
<feature type="compositionally biased region" description="Basic residues" evidence="1">
    <location>
        <begin position="1542"/>
        <end position="1554"/>
    </location>
</feature>
<feature type="region of interest" description="Disordered" evidence="1">
    <location>
        <begin position="604"/>
        <end position="632"/>
    </location>
</feature>
<feature type="compositionally biased region" description="Polar residues" evidence="1">
    <location>
        <begin position="1150"/>
        <end position="1161"/>
    </location>
</feature>
<feature type="compositionally biased region" description="Basic and acidic residues" evidence="1">
    <location>
        <begin position="1564"/>
        <end position="1577"/>
    </location>
</feature>
<feature type="region of interest" description="Disordered" evidence="1">
    <location>
        <begin position="823"/>
        <end position="892"/>
    </location>
</feature>
<dbReference type="InterPro" id="IPR035979">
    <property type="entry name" value="RBD_domain_sf"/>
</dbReference>
<feature type="compositionally biased region" description="Polar residues" evidence="1">
    <location>
        <begin position="778"/>
        <end position="795"/>
    </location>
</feature>
<feature type="compositionally biased region" description="Basic residues" evidence="1">
    <location>
        <begin position="1173"/>
        <end position="1187"/>
    </location>
</feature>